<dbReference type="Proteomes" id="UP000316213">
    <property type="component" value="Unassembled WGS sequence"/>
</dbReference>
<protein>
    <submittedName>
        <fullName evidence="1">Uncharacterized protein</fullName>
    </submittedName>
</protein>
<dbReference type="RefSeq" id="WP_146582760.1">
    <property type="nucleotide sequence ID" value="NZ_SJPM01000037.1"/>
</dbReference>
<dbReference type="OrthoDB" id="9761426at2"/>
<dbReference type="EMBL" id="SJPM01000037">
    <property type="protein sequence ID" value="TWT86347.1"/>
    <property type="molecule type" value="Genomic_DNA"/>
</dbReference>
<gene>
    <name evidence="1" type="ORF">Pla100_61330</name>
</gene>
<evidence type="ECO:0000313" key="1">
    <source>
        <dbReference type="EMBL" id="TWT86347.1"/>
    </source>
</evidence>
<sequence>MVSRILNFFRCVLLGIVVVTFMPQSTWAQVYTLESAPSRVDNPLKGLVPYSRPHSGRFPHSMEFSYLACSDLMKGERQFDWKPLDDLLDDIASRGNQAVIRIYLEYPGKDKGIPEYLIEDGLKVHRYLNENTAPLPPAKIATPDYEDPRLRKALQNFIAAFGERYDGDPRLGYITAGLLGTWGEWHTYPRNDLWASRQTQKLVLDAYEQAFKRTPILLRYPAGPNHGYQSENASRPFGYHDDSFAWATLDTGKPEDSWYYMPALTAAGDAAKNKWKTQPIGGEIRPEAWGKVFDRPDQWADGTQDFRQCIGQTHATWLMDTGMFREVPPGDRKANAEREVRRMGYDLFIAKVRFEKQPSRMGVELELTNQGVAPFYADWPTEVAFVRNREVVRQLVVDDLSMKGHLPGNHTLKASVDTRGLSGEYLVLMRVVNPLPGGKSLGFANAAQDATLAGWLTLGRIEI</sequence>
<dbReference type="InterPro" id="IPR017853">
    <property type="entry name" value="GH"/>
</dbReference>
<keyword evidence="2" id="KW-1185">Reference proteome</keyword>
<dbReference type="AlphaFoldDB" id="A0A5C5ZH14"/>
<proteinExistence type="predicted"/>
<reference evidence="1 2" key="1">
    <citation type="submission" date="2019-02" db="EMBL/GenBank/DDBJ databases">
        <title>Deep-cultivation of Planctomycetes and their phenomic and genomic characterization uncovers novel biology.</title>
        <authorList>
            <person name="Wiegand S."/>
            <person name="Jogler M."/>
            <person name="Boedeker C."/>
            <person name="Pinto D."/>
            <person name="Vollmers J."/>
            <person name="Rivas-Marin E."/>
            <person name="Kohn T."/>
            <person name="Peeters S.H."/>
            <person name="Heuer A."/>
            <person name="Rast P."/>
            <person name="Oberbeckmann S."/>
            <person name="Bunk B."/>
            <person name="Jeske O."/>
            <person name="Meyerdierks A."/>
            <person name="Storesund J.E."/>
            <person name="Kallscheuer N."/>
            <person name="Luecker S."/>
            <person name="Lage O.M."/>
            <person name="Pohl T."/>
            <person name="Merkel B.J."/>
            <person name="Hornburger P."/>
            <person name="Mueller R.-W."/>
            <person name="Bruemmer F."/>
            <person name="Labrenz M."/>
            <person name="Spormann A.M."/>
            <person name="Op Den Camp H."/>
            <person name="Overmann J."/>
            <person name="Amann R."/>
            <person name="Jetten M.S.M."/>
            <person name="Mascher T."/>
            <person name="Medema M.H."/>
            <person name="Devos D.P."/>
            <person name="Kaster A.-K."/>
            <person name="Ovreas L."/>
            <person name="Rohde M."/>
            <person name="Galperin M.Y."/>
            <person name="Jogler C."/>
        </authorList>
    </citation>
    <scope>NUCLEOTIDE SEQUENCE [LARGE SCALE GENOMIC DNA]</scope>
    <source>
        <strain evidence="1 2">Pla100</strain>
    </source>
</reference>
<organism evidence="1 2">
    <name type="scientific">Neorhodopirellula pilleata</name>
    <dbReference type="NCBI Taxonomy" id="2714738"/>
    <lineage>
        <taxon>Bacteria</taxon>
        <taxon>Pseudomonadati</taxon>
        <taxon>Planctomycetota</taxon>
        <taxon>Planctomycetia</taxon>
        <taxon>Pirellulales</taxon>
        <taxon>Pirellulaceae</taxon>
        <taxon>Neorhodopirellula</taxon>
    </lineage>
</organism>
<dbReference type="Gene3D" id="3.20.20.80">
    <property type="entry name" value="Glycosidases"/>
    <property type="match status" value="1"/>
</dbReference>
<comment type="caution">
    <text evidence="1">The sequence shown here is derived from an EMBL/GenBank/DDBJ whole genome shotgun (WGS) entry which is preliminary data.</text>
</comment>
<accession>A0A5C5ZH14</accession>
<dbReference type="SUPFAM" id="SSF51445">
    <property type="entry name" value="(Trans)glycosidases"/>
    <property type="match status" value="1"/>
</dbReference>
<evidence type="ECO:0000313" key="2">
    <source>
        <dbReference type="Proteomes" id="UP000316213"/>
    </source>
</evidence>
<name>A0A5C5ZH14_9BACT</name>